<dbReference type="Gene3D" id="3.40.50.300">
    <property type="entry name" value="P-loop containing nucleotide triphosphate hydrolases"/>
    <property type="match status" value="1"/>
</dbReference>
<protein>
    <recommendedName>
        <fullName evidence="1">ABC transporter domain-containing protein</fullName>
    </recommendedName>
</protein>
<dbReference type="Pfam" id="PF00005">
    <property type="entry name" value="ABC_tran"/>
    <property type="match status" value="1"/>
</dbReference>
<dbReference type="SUPFAM" id="SSF52540">
    <property type="entry name" value="P-loop containing nucleoside triphosphate hydrolases"/>
    <property type="match status" value="1"/>
</dbReference>
<dbReference type="Proteomes" id="UP000003330">
    <property type="component" value="Unassembled WGS sequence"/>
</dbReference>
<name>G5K359_9STRE</name>
<evidence type="ECO:0000259" key="1">
    <source>
        <dbReference type="Pfam" id="PF00005"/>
    </source>
</evidence>
<sequence length="47" mass="5357">MELKEREWLGIVGENGSGKSTLSKIILGLEKADRGKIFLRKEIKTHF</sequence>
<comment type="caution">
    <text evidence="2">The sequence shown here is derived from an EMBL/GenBank/DDBJ whole genome shotgun (WGS) entry which is preliminary data.</text>
</comment>
<dbReference type="GO" id="GO:0016887">
    <property type="term" value="F:ATP hydrolysis activity"/>
    <property type="evidence" value="ECO:0007669"/>
    <property type="project" value="InterPro"/>
</dbReference>
<dbReference type="OrthoDB" id="9806726at2"/>
<dbReference type="AlphaFoldDB" id="G5K359"/>
<keyword evidence="3" id="KW-1185">Reference proteome</keyword>
<dbReference type="STRING" id="764299.STRIC_1227"/>
<dbReference type="InterPro" id="IPR003439">
    <property type="entry name" value="ABC_transporter-like_ATP-bd"/>
</dbReference>
<accession>G5K359</accession>
<organism evidence="2 3">
    <name type="scientific">Streptococcus ictaluri 707-05</name>
    <dbReference type="NCBI Taxonomy" id="764299"/>
    <lineage>
        <taxon>Bacteria</taxon>
        <taxon>Bacillati</taxon>
        <taxon>Bacillota</taxon>
        <taxon>Bacilli</taxon>
        <taxon>Lactobacillales</taxon>
        <taxon>Streptococcaceae</taxon>
        <taxon>Streptococcus</taxon>
    </lineage>
</organism>
<proteinExistence type="predicted"/>
<dbReference type="GO" id="GO:0005524">
    <property type="term" value="F:ATP binding"/>
    <property type="evidence" value="ECO:0007669"/>
    <property type="project" value="InterPro"/>
</dbReference>
<dbReference type="InterPro" id="IPR027417">
    <property type="entry name" value="P-loop_NTPase"/>
</dbReference>
<evidence type="ECO:0000313" key="2">
    <source>
        <dbReference type="EMBL" id="EHI69526.1"/>
    </source>
</evidence>
<feature type="domain" description="ABC transporter" evidence="1">
    <location>
        <begin position="1"/>
        <end position="42"/>
    </location>
</feature>
<dbReference type="EMBL" id="AEUX02000006">
    <property type="protein sequence ID" value="EHI69526.1"/>
    <property type="molecule type" value="Genomic_DNA"/>
</dbReference>
<evidence type="ECO:0000313" key="3">
    <source>
        <dbReference type="Proteomes" id="UP000003330"/>
    </source>
</evidence>
<reference evidence="2 3" key="1">
    <citation type="journal article" date="2014" name="Int. J. Syst. Evol. Microbiol.">
        <title>Phylogenomics and the dynamic genome evolution of the genus Streptococcus.</title>
        <authorList>
            <consortium name="The Broad Institute Genome Sequencing Platform"/>
            <person name="Richards V.P."/>
            <person name="Palmer S.R."/>
            <person name="Pavinski Bitar P.D."/>
            <person name="Qin X."/>
            <person name="Weinstock G.M."/>
            <person name="Highlander S.K."/>
            <person name="Town C.D."/>
            <person name="Burne R.A."/>
            <person name="Stanhope M.J."/>
        </authorList>
    </citation>
    <scope>NUCLEOTIDE SEQUENCE [LARGE SCALE GENOMIC DNA]</scope>
    <source>
        <strain evidence="2 3">707-05</strain>
    </source>
</reference>
<gene>
    <name evidence="2" type="ORF">STRIC_1227</name>
</gene>